<evidence type="ECO:0000313" key="2">
    <source>
        <dbReference type="EMBL" id="GJT48252.1"/>
    </source>
</evidence>
<accession>A0ABQ5ECN1</accession>
<organism evidence="2 3">
    <name type="scientific">Tanacetum coccineum</name>
    <dbReference type="NCBI Taxonomy" id="301880"/>
    <lineage>
        <taxon>Eukaryota</taxon>
        <taxon>Viridiplantae</taxon>
        <taxon>Streptophyta</taxon>
        <taxon>Embryophyta</taxon>
        <taxon>Tracheophyta</taxon>
        <taxon>Spermatophyta</taxon>
        <taxon>Magnoliopsida</taxon>
        <taxon>eudicotyledons</taxon>
        <taxon>Gunneridae</taxon>
        <taxon>Pentapetalae</taxon>
        <taxon>asterids</taxon>
        <taxon>campanulids</taxon>
        <taxon>Asterales</taxon>
        <taxon>Asteraceae</taxon>
        <taxon>Asteroideae</taxon>
        <taxon>Anthemideae</taxon>
        <taxon>Anthemidinae</taxon>
        <taxon>Tanacetum</taxon>
    </lineage>
</organism>
<dbReference type="EMBL" id="BQNB010016138">
    <property type="protein sequence ID" value="GJT48252.1"/>
    <property type="molecule type" value="Genomic_DNA"/>
</dbReference>
<sequence>MRWRWWYAAAAEAGVVRVVVRVGGSGCEGDVGGSASAVVVGFSGDGSSGVVVCGVAAAVGWLGWCESGVEVAAMVMLVAYGGEESGDVAVVGWLGTRRSSKVVAWRRVSWWIG</sequence>
<reference evidence="2" key="2">
    <citation type="submission" date="2022-01" db="EMBL/GenBank/DDBJ databases">
        <authorList>
            <person name="Yamashiro T."/>
            <person name="Shiraishi A."/>
            <person name="Satake H."/>
            <person name="Nakayama K."/>
        </authorList>
    </citation>
    <scope>NUCLEOTIDE SEQUENCE</scope>
</reference>
<feature type="chain" id="PRO_5045787766" evidence="1">
    <location>
        <begin position="22"/>
        <end position="113"/>
    </location>
</feature>
<dbReference type="Proteomes" id="UP001151760">
    <property type="component" value="Unassembled WGS sequence"/>
</dbReference>
<evidence type="ECO:0000313" key="3">
    <source>
        <dbReference type="Proteomes" id="UP001151760"/>
    </source>
</evidence>
<reference evidence="2" key="1">
    <citation type="journal article" date="2022" name="Int. J. Mol. Sci.">
        <title>Draft Genome of Tanacetum Coccineum: Genomic Comparison of Closely Related Tanacetum-Family Plants.</title>
        <authorList>
            <person name="Yamashiro T."/>
            <person name="Shiraishi A."/>
            <person name="Nakayama K."/>
            <person name="Satake H."/>
        </authorList>
    </citation>
    <scope>NUCLEOTIDE SEQUENCE</scope>
</reference>
<keyword evidence="3" id="KW-1185">Reference proteome</keyword>
<keyword evidence="1" id="KW-0732">Signal</keyword>
<feature type="signal peptide" evidence="1">
    <location>
        <begin position="1"/>
        <end position="21"/>
    </location>
</feature>
<gene>
    <name evidence="2" type="ORF">Tco_0974409</name>
</gene>
<evidence type="ECO:0000256" key="1">
    <source>
        <dbReference type="SAM" id="SignalP"/>
    </source>
</evidence>
<comment type="caution">
    <text evidence="2">The sequence shown here is derived from an EMBL/GenBank/DDBJ whole genome shotgun (WGS) entry which is preliminary data.</text>
</comment>
<proteinExistence type="predicted"/>
<protein>
    <submittedName>
        <fullName evidence="2">Uncharacterized protein</fullName>
    </submittedName>
</protein>
<name>A0ABQ5ECN1_9ASTR</name>